<comment type="caution">
    <text evidence="1">The sequence shown here is derived from an EMBL/GenBank/DDBJ whole genome shotgun (WGS) entry which is preliminary data.</text>
</comment>
<organism evidence="1 2">
    <name type="scientific">Leptospirillum ferriphilum</name>
    <dbReference type="NCBI Taxonomy" id="178606"/>
    <lineage>
        <taxon>Bacteria</taxon>
        <taxon>Pseudomonadati</taxon>
        <taxon>Nitrospirota</taxon>
        <taxon>Nitrospiria</taxon>
        <taxon>Nitrospirales</taxon>
        <taxon>Nitrospiraceae</taxon>
        <taxon>Leptospirillum</taxon>
    </lineage>
</organism>
<dbReference type="EMBL" id="MPOJ01000010">
    <property type="protein sequence ID" value="OOH72751.1"/>
    <property type="molecule type" value="Genomic_DNA"/>
</dbReference>
<reference evidence="1 2" key="1">
    <citation type="submission" date="2016-11" db="EMBL/GenBank/DDBJ databases">
        <title>Comparative genomics of co-occurring bacteria in distinct bioleaching systems unravels niche-specific adaptation.</title>
        <authorList>
            <person name="Zhang X."/>
            <person name="Liu X."/>
            <person name="Yin H."/>
        </authorList>
    </citation>
    <scope>NUCLEOTIDE SEQUENCE [LARGE SCALE GENOMIC DNA]</scope>
    <source>
        <strain evidence="1 2">DX</strain>
    </source>
</reference>
<name>A0A1V3SV52_9BACT</name>
<proteinExistence type="predicted"/>
<sequence>MKKLSITLDQTTYGLIQRQAAESRRKVSRVVIEFVPKVRSKDSESNTLRQNLPKQTKRGLKMVRTLLFDKNKANALC</sequence>
<evidence type="ECO:0000313" key="2">
    <source>
        <dbReference type="Proteomes" id="UP000188586"/>
    </source>
</evidence>
<protein>
    <submittedName>
        <fullName evidence="1">Uncharacterized protein</fullName>
    </submittedName>
</protein>
<gene>
    <name evidence="1" type="ORF">BOX24_05020</name>
</gene>
<dbReference type="RefSeq" id="WP_077303735.1">
    <property type="nucleotide sequence ID" value="NZ_JBPKCJ010000001.1"/>
</dbReference>
<dbReference type="AlphaFoldDB" id="A0A1V3SV52"/>
<dbReference type="Proteomes" id="UP000188586">
    <property type="component" value="Unassembled WGS sequence"/>
</dbReference>
<evidence type="ECO:0000313" key="1">
    <source>
        <dbReference type="EMBL" id="OOH72751.1"/>
    </source>
</evidence>
<accession>A0A1V3SV52</accession>